<gene>
    <name evidence="6" type="ORF">M6D89_15945</name>
</gene>
<dbReference type="AlphaFoldDB" id="A0A9X2I6C3"/>
<evidence type="ECO:0000256" key="3">
    <source>
        <dbReference type="ARBA" id="ARBA00022989"/>
    </source>
</evidence>
<proteinExistence type="predicted"/>
<dbReference type="RefSeq" id="WP_253969095.1">
    <property type="nucleotide sequence ID" value="NZ_JAMFTH010000007.1"/>
</dbReference>
<keyword evidence="2" id="KW-0812">Transmembrane</keyword>
<keyword evidence="4" id="KW-0472">Membrane</keyword>
<feature type="domain" description="Translocation and assembly module TamB C-terminal" evidence="5">
    <location>
        <begin position="844"/>
        <end position="1176"/>
    </location>
</feature>
<evidence type="ECO:0000313" key="6">
    <source>
        <dbReference type="EMBL" id="MCP8900801.1"/>
    </source>
</evidence>
<name>A0A9X2I6C3_9GAMM</name>
<dbReference type="GO" id="GO:0097347">
    <property type="term" value="C:TAM protein secretion complex"/>
    <property type="evidence" value="ECO:0007669"/>
    <property type="project" value="TreeGrafter"/>
</dbReference>
<evidence type="ECO:0000259" key="5">
    <source>
        <dbReference type="Pfam" id="PF04357"/>
    </source>
</evidence>
<dbReference type="Pfam" id="PF04357">
    <property type="entry name" value="TamB"/>
    <property type="match status" value="1"/>
</dbReference>
<dbReference type="InterPro" id="IPR007452">
    <property type="entry name" value="TamB_C"/>
</dbReference>
<evidence type="ECO:0000256" key="1">
    <source>
        <dbReference type="ARBA" id="ARBA00004167"/>
    </source>
</evidence>
<organism evidence="6 7">
    <name type="scientific">Gilvimarinus xylanilyticus</name>
    <dbReference type="NCBI Taxonomy" id="2944139"/>
    <lineage>
        <taxon>Bacteria</taxon>
        <taxon>Pseudomonadati</taxon>
        <taxon>Pseudomonadota</taxon>
        <taxon>Gammaproteobacteria</taxon>
        <taxon>Cellvibrionales</taxon>
        <taxon>Cellvibrionaceae</taxon>
        <taxon>Gilvimarinus</taxon>
    </lineage>
</organism>
<accession>A0A9X2I6C3</accession>
<dbReference type="EMBL" id="JAMFTH010000007">
    <property type="protein sequence ID" value="MCP8900801.1"/>
    <property type="molecule type" value="Genomic_DNA"/>
</dbReference>
<sequence>MIKRLLLRGLLFVVVLVMSLLCALTLLVATEPGTRWLLTKVREATGAEFTHQSGALLRGVVLQDVRYQNAGTQVALANAELRWHPAGVLWGVLLVDQLEVSGLRVSVAPSDETDQAGEQPFSWPDLGVPFALVASDVSVQDFSLQLGGDTYALDGLQAELSYGPRSLTLDGLTLTSAGQRLHLQGTASLTYPYALELEADAQLQTGPESVPASDITRFIPEMLYRNQLQAELVASGNITELDFDLRTAQPAQINATGHWVTGVEESAHLQAQLRAPRQTLSQFWLDYAAVQGMQMGGELNVEGWLDSYRADFSGEYQWDDYPEVTLQLVGEGDLQQLKLPEVDLHTAEGSLNGEAALNWSEGFVWSADAVAKAINPGALVPDWPGAIDAEFSTAGRVQGDNLELEADVDSLNGSLRGLAVQGSGGAQWDKERLQLDALQVSLGGNLVQANGHIGETLALDWEIKAPLLEQIDPAVGGQLDASGRVYGDLAQPKVEGGLTAVELHWQDYWIESLAVDSEVESVKGQRLRLNAEASGLNLAGTEFSSANLVFAGTPEAHQLSAELKQDDMTGLAASLGGAWDGETWSGQLQQLEIRSAYMRTLRLQQPALISAAASQASVEQLCLYARSRQDTDEVHSAACASGSWQQNQGARGQLALERLPLSLLRRWLKDEVDVNGFLHGTGQFSWEAQGVPQLNADFRATGAELIYHVNDEESDSYPIDDFSLLVQQAGSEMDATADLTFPGYGQIQAQLQAQMDTQSLQGELTAAMDSLSPFEALLPAVRNIDGRLDARADISGSFGQPQLKVDAELSQVGFEMPSFGVSYHDFNARVQGDQQTLNVEVRTQAGDGQLSLTAEAQDFLTQAWQVTAELKGEAAHVMNSQLLDLYLTPDIILEASPEQVRVQGSARVPKAHAVISTLPTSATKVSDDVVVVDAETDDAGGNAIPIYMDVDIALGDEVSFNAAGFKARLGGELSIDKSPERALYALGNINIINGRFQAYGQDLTIEKGTLSFQGPMDNPGLNVTATREVDDIQVGLIIGGTLQSPTSEIYSRPQQTESDAMSMLFTGKPISGASSGEASMLVNAVAKLGIKRGQFLADDIAGRFGLDELTIKSDDDVKDSSLWLGKYLTEDLYVHYAIGLFDSISTVGLTYFISDNLRLEAESGQVQSADLIFRMER</sequence>
<evidence type="ECO:0000256" key="2">
    <source>
        <dbReference type="ARBA" id="ARBA00022692"/>
    </source>
</evidence>
<keyword evidence="3" id="KW-1133">Transmembrane helix</keyword>
<evidence type="ECO:0000313" key="7">
    <source>
        <dbReference type="Proteomes" id="UP001139319"/>
    </source>
</evidence>
<dbReference type="GO" id="GO:0005886">
    <property type="term" value="C:plasma membrane"/>
    <property type="evidence" value="ECO:0007669"/>
    <property type="project" value="InterPro"/>
</dbReference>
<comment type="caution">
    <text evidence="6">The sequence shown here is derived from an EMBL/GenBank/DDBJ whole genome shotgun (WGS) entry which is preliminary data.</text>
</comment>
<dbReference type="PANTHER" id="PTHR36985:SF1">
    <property type="entry name" value="TRANSLOCATION AND ASSEMBLY MODULE SUBUNIT TAMB"/>
    <property type="match status" value="1"/>
</dbReference>
<comment type="subcellular location">
    <subcellularLocation>
        <location evidence="1">Membrane</location>
        <topology evidence="1">Single-pass membrane protein</topology>
    </subcellularLocation>
</comment>
<dbReference type="Proteomes" id="UP001139319">
    <property type="component" value="Unassembled WGS sequence"/>
</dbReference>
<dbReference type="PANTHER" id="PTHR36985">
    <property type="entry name" value="TRANSLOCATION AND ASSEMBLY MODULE SUBUNIT TAMB"/>
    <property type="match status" value="1"/>
</dbReference>
<reference evidence="6" key="2">
    <citation type="submission" date="2023-01" db="EMBL/GenBank/DDBJ databases">
        <title>Gilvimarinus xylanilyticus HB14 isolated from Caulerpa lentillifera aquaculture base in Hainan, China.</title>
        <authorList>
            <person name="Zhang Y.-J."/>
        </authorList>
    </citation>
    <scope>NUCLEOTIDE SEQUENCE</scope>
    <source>
        <strain evidence="6">HB14</strain>
    </source>
</reference>
<evidence type="ECO:0000256" key="4">
    <source>
        <dbReference type="ARBA" id="ARBA00023136"/>
    </source>
</evidence>
<reference evidence="6" key="1">
    <citation type="submission" date="2022-05" db="EMBL/GenBank/DDBJ databases">
        <authorList>
            <person name="Sun H.-N."/>
        </authorList>
    </citation>
    <scope>NUCLEOTIDE SEQUENCE</scope>
    <source>
        <strain evidence="6">HB14</strain>
    </source>
</reference>
<keyword evidence="7" id="KW-1185">Reference proteome</keyword>
<protein>
    <submittedName>
        <fullName evidence="6">Translocation/assembly module TamB domain-containing protein</fullName>
    </submittedName>
</protein>
<dbReference type="GO" id="GO:0009306">
    <property type="term" value="P:protein secretion"/>
    <property type="evidence" value="ECO:0007669"/>
    <property type="project" value="InterPro"/>
</dbReference>